<evidence type="ECO:0000256" key="1">
    <source>
        <dbReference type="SAM" id="MobiDB-lite"/>
    </source>
</evidence>
<reference evidence="4" key="1">
    <citation type="submission" date="2016-10" db="EMBL/GenBank/DDBJ databases">
        <authorList>
            <person name="Varghese N."/>
        </authorList>
    </citation>
    <scope>NUCLEOTIDE SEQUENCE [LARGE SCALE GENOMIC DNA]</scope>
    <source>
        <strain evidence="4">DSM 17980</strain>
    </source>
</reference>
<gene>
    <name evidence="3" type="ORF">SAMN05421543_11226</name>
</gene>
<dbReference type="PROSITE" id="PS51782">
    <property type="entry name" value="LYSM"/>
    <property type="match status" value="1"/>
</dbReference>
<sequence>MSDTERAPVIRLNVDQEVFIPAVREGDRVEDATVATEVTSFDRVGDAYVLEGAIVFAGYLTRPGTQTPAEEDSFSLDFGDPAIGQHVHHRMPFVLRVPVKVQPRGLVNVASRITHWQLDVVGPGWVRVLADLSIVGLNGQQGYHFQCGAQEAGDVFFDSASAEPDAAPEGEAASGGADANPDATPYALARGSGRGRADDIQSAVRQADDSSRAAMEAISGARQGAGPADPPEVGNEADLASDAADAWDEPDDRDADVLGAEARRTEEPGAKEQLAGFDRLIDGAANWAQAEEDAGDPDDVLPADAREDQENPYAGTGASAWPVPDVSFRSAEPWPDVARSAPAEGASGLGWTRDDGFLDRPWTEMEFEHQLQPDDLHEAAGSGSPAPEERFVPSRGFSGGGFQATAGFVQTPASDAAPPGAPASSPVESHSAHGLGAVDVPADASGADRGEVVPTVDNSLWSFVDFNAPERTYTLRFAIVMEDESLESVAERLGVTTAELMRVNRLTSDTVYAGQCLRVPVPAGVR</sequence>
<dbReference type="Gene3D" id="3.10.350.10">
    <property type="entry name" value="LysM domain"/>
    <property type="match status" value="1"/>
</dbReference>
<dbReference type="OrthoDB" id="2370698at2"/>
<feature type="region of interest" description="Disordered" evidence="1">
    <location>
        <begin position="290"/>
        <end position="324"/>
    </location>
</feature>
<dbReference type="SUPFAM" id="SSF54106">
    <property type="entry name" value="LysM domain"/>
    <property type="match status" value="1"/>
</dbReference>
<dbReference type="InterPro" id="IPR036779">
    <property type="entry name" value="LysM_dom_sf"/>
</dbReference>
<dbReference type="InterPro" id="IPR018392">
    <property type="entry name" value="LysM"/>
</dbReference>
<feature type="compositionally biased region" description="Low complexity" evidence="1">
    <location>
        <begin position="412"/>
        <end position="426"/>
    </location>
</feature>
<feature type="compositionally biased region" description="Acidic residues" evidence="1">
    <location>
        <begin position="290"/>
        <end position="301"/>
    </location>
</feature>
<dbReference type="SMART" id="SM00257">
    <property type="entry name" value="LysM"/>
    <property type="match status" value="1"/>
</dbReference>
<dbReference type="EMBL" id="FPBV01000012">
    <property type="protein sequence ID" value="SFU89202.1"/>
    <property type="molecule type" value="Genomic_DNA"/>
</dbReference>
<dbReference type="Proteomes" id="UP000183508">
    <property type="component" value="Unassembled WGS sequence"/>
</dbReference>
<protein>
    <submittedName>
        <fullName evidence="3">LysM domain-containing protein</fullName>
    </submittedName>
</protein>
<feature type="domain" description="LysM" evidence="2">
    <location>
        <begin position="476"/>
        <end position="519"/>
    </location>
</feature>
<evidence type="ECO:0000313" key="3">
    <source>
        <dbReference type="EMBL" id="SFU89202.1"/>
    </source>
</evidence>
<feature type="compositionally biased region" description="Low complexity" evidence="1">
    <location>
        <begin position="161"/>
        <end position="179"/>
    </location>
</feature>
<organism evidence="3 4">
    <name type="scientific">Alicyclobacillus macrosporangiidus</name>
    <dbReference type="NCBI Taxonomy" id="392015"/>
    <lineage>
        <taxon>Bacteria</taxon>
        <taxon>Bacillati</taxon>
        <taxon>Bacillota</taxon>
        <taxon>Bacilli</taxon>
        <taxon>Bacillales</taxon>
        <taxon>Alicyclobacillaceae</taxon>
        <taxon>Alicyclobacillus</taxon>
    </lineage>
</organism>
<feature type="region of interest" description="Disordered" evidence="1">
    <location>
        <begin position="412"/>
        <end position="432"/>
    </location>
</feature>
<dbReference type="Pfam" id="PF01476">
    <property type="entry name" value="LysM"/>
    <property type="match status" value="1"/>
</dbReference>
<accession>A0A1I7JVF9</accession>
<evidence type="ECO:0000259" key="2">
    <source>
        <dbReference type="PROSITE" id="PS51782"/>
    </source>
</evidence>
<feature type="region of interest" description="Disordered" evidence="1">
    <location>
        <begin position="161"/>
        <end position="253"/>
    </location>
</feature>
<dbReference type="STRING" id="392015.SAMN05421543_11226"/>
<evidence type="ECO:0000313" key="4">
    <source>
        <dbReference type="Proteomes" id="UP000183508"/>
    </source>
</evidence>
<proteinExistence type="predicted"/>
<name>A0A1I7JVF9_9BACL</name>
<dbReference type="AlphaFoldDB" id="A0A1I7JVF9"/>
<keyword evidence="4" id="KW-1185">Reference proteome</keyword>
<dbReference type="RefSeq" id="WP_074953003.1">
    <property type="nucleotide sequence ID" value="NZ_FPBV01000012.1"/>
</dbReference>